<dbReference type="Proteomes" id="UP000249065">
    <property type="component" value="Unassembled WGS sequence"/>
</dbReference>
<keyword evidence="3" id="KW-1185">Reference proteome</keyword>
<evidence type="ECO:0000256" key="1">
    <source>
        <dbReference type="SAM" id="SignalP"/>
    </source>
</evidence>
<name>A0A327M7K1_9PROT</name>
<reference evidence="3" key="1">
    <citation type="submission" date="2018-06" db="EMBL/GenBank/DDBJ databases">
        <authorList>
            <person name="Khan S.A."/>
        </authorList>
    </citation>
    <scope>NUCLEOTIDE SEQUENCE [LARGE SCALE GENOMIC DNA]</scope>
    <source>
        <strain evidence="3">DB-1506</strain>
    </source>
</reference>
<accession>A0A327M7K1</accession>
<feature type="chain" id="PRO_5016399916" evidence="1">
    <location>
        <begin position="35"/>
        <end position="186"/>
    </location>
</feature>
<dbReference type="AlphaFoldDB" id="A0A327M7K1"/>
<organism evidence="2 3">
    <name type="scientific">Roseicella frigidaeris</name>
    <dbReference type="NCBI Taxonomy" id="2230885"/>
    <lineage>
        <taxon>Bacteria</taxon>
        <taxon>Pseudomonadati</taxon>
        <taxon>Pseudomonadota</taxon>
        <taxon>Alphaproteobacteria</taxon>
        <taxon>Acetobacterales</taxon>
        <taxon>Roseomonadaceae</taxon>
        <taxon>Roseicella</taxon>
    </lineage>
</organism>
<keyword evidence="1" id="KW-0732">Signal</keyword>
<evidence type="ECO:0000313" key="2">
    <source>
        <dbReference type="EMBL" id="RAI58284.1"/>
    </source>
</evidence>
<dbReference type="RefSeq" id="WP_111470625.1">
    <property type="nucleotide sequence ID" value="NZ_QLIX01000010.1"/>
</dbReference>
<feature type="signal peptide" evidence="1">
    <location>
        <begin position="1"/>
        <end position="34"/>
    </location>
</feature>
<gene>
    <name evidence="2" type="ORF">DOO78_14820</name>
</gene>
<evidence type="ECO:0000313" key="3">
    <source>
        <dbReference type="Proteomes" id="UP000249065"/>
    </source>
</evidence>
<protein>
    <submittedName>
        <fullName evidence="2">Uncharacterized protein</fullName>
    </submittedName>
</protein>
<sequence>MSHATPRSQRVRGRRTGLASLLAAATLLSQPALAVQRCSNETDQAVFEVEALKTELMVVATTCKGENEERYNNFVRRYQPALVVSNREVGQYFTRRYGRNGQRQQDIFITELANARSNDARALGSDFCTRNAGLFDEVMALQGLTDLPAYAATKNLLASGVTACPGGAAAPAAAAKTAAAHGSKRK</sequence>
<comment type="caution">
    <text evidence="2">The sequence shown here is derived from an EMBL/GenBank/DDBJ whole genome shotgun (WGS) entry which is preliminary data.</text>
</comment>
<dbReference type="OrthoDB" id="7270931at2"/>
<proteinExistence type="predicted"/>
<dbReference type="EMBL" id="QLIX01000010">
    <property type="protein sequence ID" value="RAI58284.1"/>
    <property type="molecule type" value="Genomic_DNA"/>
</dbReference>